<reference evidence="2" key="2">
    <citation type="journal article" date="2023" name="Proc. Natl. Acad. Sci. U.S.A.">
        <title>A global phylogenomic analysis of the shiitake genus Lentinula.</title>
        <authorList>
            <person name="Sierra-Patev S."/>
            <person name="Min B."/>
            <person name="Naranjo-Ortiz M."/>
            <person name="Looney B."/>
            <person name="Konkel Z."/>
            <person name="Slot J.C."/>
            <person name="Sakamoto Y."/>
            <person name="Steenwyk J.L."/>
            <person name="Rokas A."/>
            <person name="Carro J."/>
            <person name="Camarero S."/>
            <person name="Ferreira P."/>
            <person name="Molpeceres G."/>
            <person name="Ruiz-Duenas F.J."/>
            <person name="Serrano A."/>
            <person name="Henrissat B."/>
            <person name="Drula E."/>
            <person name="Hughes K.W."/>
            <person name="Mata J.L."/>
            <person name="Ishikawa N.K."/>
            <person name="Vargas-Isla R."/>
            <person name="Ushijima S."/>
            <person name="Smith C.A."/>
            <person name="Donoghue J."/>
            <person name="Ahrendt S."/>
            <person name="Andreopoulos W."/>
            <person name="He G."/>
            <person name="LaButti K."/>
            <person name="Lipzen A."/>
            <person name="Ng V."/>
            <person name="Riley R."/>
            <person name="Sandor L."/>
            <person name="Barry K."/>
            <person name="Martinez A.T."/>
            <person name="Xiao Y."/>
            <person name="Gibbons J.G."/>
            <person name="Terashima K."/>
            <person name="Grigoriev I.V."/>
            <person name="Hibbett D."/>
        </authorList>
    </citation>
    <scope>NUCLEOTIDE SEQUENCE</scope>
    <source>
        <strain evidence="2">Sp2 HRB7682 ss15</strain>
    </source>
</reference>
<gene>
    <name evidence="2" type="ORF">C8J55DRAFT_565233</name>
</gene>
<evidence type="ECO:0000313" key="3">
    <source>
        <dbReference type="Proteomes" id="UP001150238"/>
    </source>
</evidence>
<feature type="compositionally biased region" description="Basic and acidic residues" evidence="1">
    <location>
        <begin position="199"/>
        <end position="213"/>
    </location>
</feature>
<proteinExistence type="predicted"/>
<dbReference type="EMBL" id="JANVFS010000041">
    <property type="protein sequence ID" value="KAJ4467369.1"/>
    <property type="molecule type" value="Genomic_DNA"/>
</dbReference>
<comment type="caution">
    <text evidence="2">The sequence shown here is derived from an EMBL/GenBank/DDBJ whole genome shotgun (WGS) entry which is preliminary data.</text>
</comment>
<organism evidence="2 3">
    <name type="scientific">Lentinula lateritia</name>
    <dbReference type="NCBI Taxonomy" id="40482"/>
    <lineage>
        <taxon>Eukaryota</taxon>
        <taxon>Fungi</taxon>
        <taxon>Dikarya</taxon>
        <taxon>Basidiomycota</taxon>
        <taxon>Agaricomycotina</taxon>
        <taxon>Agaricomycetes</taxon>
        <taxon>Agaricomycetidae</taxon>
        <taxon>Agaricales</taxon>
        <taxon>Marasmiineae</taxon>
        <taxon>Omphalotaceae</taxon>
        <taxon>Lentinula</taxon>
    </lineage>
</organism>
<feature type="region of interest" description="Disordered" evidence="1">
    <location>
        <begin position="178"/>
        <end position="243"/>
    </location>
</feature>
<dbReference type="AlphaFoldDB" id="A0A9W8ZWD5"/>
<sequence length="243" mass="26353">MSAKQLSSGTLSLKFMQNAQRAKQLKEVVLEKAPIEDDGQWEIAQEIRESWGSAESNDTVVYESSYLPFIFPSTPSSSSADDIPKGRRVFKRGKEVKATIESSSPVKTETPVPPADSASDPSVRNQNSDTGTTSNPYIKKSAKLAIFDTSRVGADLRPPTNNILSTSSVQAPTLSKTGFLKPAGVDEPKASSSGAHTALVKEKISTTAREMKNKRERKISATRAGIEDDTPKRKKKKPKITAD</sequence>
<protein>
    <submittedName>
        <fullName evidence="2">Uncharacterized protein</fullName>
    </submittedName>
</protein>
<evidence type="ECO:0000256" key="1">
    <source>
        <dbReference type="SAM" id="MobiDB-lite"/>
    </source>
</evidence>
<evidence type="ECO:0000313" key="2">
    <source>
        <dbReference type="EMBL" id="KAJ4467369.1"/>
    </source>
</evidence>
<name>A0A9W8ZWD5_9AGAR</name>
<feature type="compositionally biased region" description="Basic residues" evidence="1">
    <location>
        <begin position="232"/>
        <end position="243"/>
    </location>
</feature>
<dbReference type="Proteomes" id="UP001150238">
    <property type="component" value="Unassembled WGS sequence"/>
</dbReference>
<feature type="compositionally biased region" description="Polar residues" evidence="1">
    <location>
        <begin position="124"/>
        <end position="136"/>
    </location>
</feature>
<reference evidence="2" key="1">
    <citation type="submission" date="2022-08" db="EMBL/GenBank/DDBJ databases">
        <authorList>
            <consortium name="DOE Joint Genome Institute"/>
            <person name="Min B."/>
            <person name="Riley R."/>
            <person name="Sierra-Patev S."/>
            <person name="Naranjo-Ortiz M."/>
            <person name="Looney B."/>
            <person name="Konkel Z."/>
            <person name="Slot J.C."/>
            <person name="Sakamoto Y."/>
            <person name="Steenwyk J.L."/>
            <person name="Rokas A."/>
            <person name="Carro J."/>
            <person name="Camarero S."/>
            <person name="Ferreira P."/>
            <person name="Molpeceres G."/>
            <person name="Ruiz-Duenas F.J."/>
            <person name="Serrano A."/>
            <person name="Henrissat B."/>
            <person name="Drula E."/>
            <person name="Hughes K.W."/>
            <person name="Mata J.L."/>
            <person name="Ishikawa N.K."/>
            <person name="Vargas-Isla R."/>
            <person name="Ushijima S."/>
            <person name="Smith C.A."/>
            <person name="Ahrendt S."/>
            <person name="Andreopoulos W."/>
            <person name="He G."/>
            <person name="Labutti K."/>
            <person name="Lipzen A."/>
            <person name="Ng V."/>
            <person name="Sandor L."/>
            <person name="Barry K."/>
            <person name="Martinez A.T."/>
            <person name="Xiao Y."/>
            <person name="Gibbons J.G."/>
            <person name="Terashima K."/>
            <person name="Hibbett D.S."/>
            <person name="Grigoriev I.V."/>
        </authorList>
    </citation>
    <scope>NUCLEOTIDE SEQUENCE</scope>
    <source>
        <strain evidence="2">Sp2 HRB7682 ss15</strain>
    </source>
</reference>
<accession>A0A9W8ZWD5</accession>
<feature type="region of interest" description="Disordered" evidence="1">
    <location>
        <begin position="75"/>
        <end position="140"/>
    </location>
</feature>